<dbReference type="Pfam" id="PF00849">
    <property type="entry name" value="PseudoU_synth_2"/>
    <property type="match status" value="1"/>
</dbReference>
<reference evidence="2" key="1">
    <citation type="journal article" date="2012" name="Proc. Natl. Acad. Sci. U.S.A.">
        <title>Antigenic diversity is generated by distinct evolutionary mechanisms in African trypanosome species.</title>
        <authorList>
            <person name="Jackson A.P."/>
            <person name="Berry A."/>
            <person name="Aslett M."/>
            <person name="Allison H.C."/>
            <person name="Burton P."/>
            <person name="Vavrova-Anderson J."/>
            <person name="Brown R."/>
            <person name="Browne H."/>
            <person name="Corton N."/>
            <person name="Hauser H."/>
            <person name="Gamble J."/>
            <person name="Gilderthorp R."/>
            <person name="Marcello L."/>
            <person name="McQuillan J."/>
            <person name="Otto T.D."/>
            <person name="Quail M.A."/>
            <person name="Sanders M.J."/>
            <person name="van Tonder A."/>
            <person name="Ginger M.L."/>
            <person name="Field M.C."/>
            <person name="Barry J.D."/>
            <person name="Hertz-Fowler C."/>
            <person name="Berriman M."/>
        </authorList>
    </citation>
    <scope>NUCLEOTIDE SEQUENCE</scope>
    <source>
        <strain evidence="2">Y486</strain>
    </source>
</reference>
<dbReference type="GO" id="GO:0009982">
    <property type="term" value="F:pseudouridine synthase activity"/>
    <property type="evidence" value="ECO:0007669"/>
    <property type="project" value="InterPro"/>
</dbReference>
<feature type="domain" description="Pseudouridine synthase RsuA/RluA-like" evidence="1">
    <location>
        <begin position="855"/>
        <end position="1035"/>
    </location>
</feature>
<protein>
    <submittedName>
        <fullName evidence="2">Putative RNA pseudouridylate synthase-like protein</fullName>
        <ecNumber evidence="2">4.2.1.70</ecNumber>
    </submittedName>
</protein>
<organism evidence="2">
    <name type="scientific">Trypanosoma vivax (strain Y486)</name>
    <dbReference type="NCBI Taxonomy" id="1055687"/>
    <lineage>
        <taxon>Eukaryota</taxon>
        <taxon>Discoba</taxon>
        <taxon>Euglenozoa</taxon>
        <taxon>Kinetoplastea</taxon>
        <taxon>Metakinetoplastina</taxon>
        <taxon>Trypanosomatida</taxon>
        <taxon>Trypanosomatidae</taxon>
        <taxon>Trypanosoma</taxon>
        <taxon>Duttonella</taxon>
    </lineage>
</organism>
<dbReference type="SUPFAM" id="SSF55120">
    <property type="entry name" value="Pseudouridine synthase"/>
    <property type="match status" value="1"/>
</dbReference>
<dbReference type="AlphaFoldDB" id="G0U2F1"/>
<name>G0U2F1_TRYVY</name>
<dbReference type="PROSITE" id="PS01129">
    <property type="entry name" value="PSI_RLU"/>
    <property type="match status" value="1"/>
</dbReference>
<dbReference type="InterPro" id="IPR020103">
    <property type="entry name" value="PsdUridine_synth_cat_dom_sf"/>
</dbReference>
<dbReference type="PANTHER" id="PTHR21600:SF77">
    <property type="entry name" value="PSEUDOURIDYLATE SYNTHASE PROTEIN, PUTATIVE-RELATED"/>
    <property type="match status" value="1"/>
</dbReference>
<dbReference type="InterPro" id="IPR006145">
    <property type="entry name" value="PsdUridine_synth_RsuA/RluA"/>
</dbReference>
<dbReference type="EC" id="4.2.1.70" evidence="2"/>
<evidence type="ECO:0000313" key="2">
    <source>
        <dbReference type="EMBL" id="CCC50454.1"/>
    </source>
</evidence>
<dbReference type="EMBL" id="HE573025">
    <property type="protein sequence ID" value="CCC50454.1"/>
    <property type="molecule type" value="Genomic_DNA"/>
</dbReference>
<dbReference type="GO" id="GO:0004730">
    <property type="term" value="F:pseudouridylate synthase activity"/>
    <property type="evidence" value="ECO:0007669"/>
    <property type="project" value="UniProtKB-EC"/>
</dbReference>
<dbReference type="GO" id="GO:0003723">
    <property type="term" value="F:RNA binding"/>
    <property type="evidence" value="ECO:0007669"/>
    <property type="project" value="InterPro"/>
</dbReference>
<proteinExistence type="predicted"/>
<dbReference type="Gene3D" id="3.30.2350.10">
    <property type="entry name" value="Pseudouridine synthase"/>
    <property type="match status" value="1"/>
</dbReference>
<dbReference type="PANTHER" id="PTHR21600">
    <property type="entry name" value="MITOCHONDRIAL RNA PSEUDOURIDINE SYNTHASE"/>
    <property type="match status" value="1"/>
</dbReference>
<sequence>MTFSERQQARMHAILQQWIVFSAFRCTRTDFMARQSEVAARLLLSPPHVVPSCLRNCEGSRCLEASLSRRGAHAYVGLLVHHRVALKERAEWDALCSLNTPTRPYRCEGHGGGPTRMGSLPLNVFSPIEPSWEECLAVFSWALRFHSDEGRHIPSSDIAVVLQRYAQHFGERAHQPTCNGTPTRHAAVFEQLLDHWTKARKAEQMDTKLMLACGLDRTMHDCVHVDGRKVSFRSSSNSTSASDADYAEMLFQGRWAEVLRLIQSTAIAVTSGNACRHTKKETPAAEAHNPLRASEECCPYTEEGDVAYDDTGLDEAVCCVGGSKPSPPVAVESVIPSLFNRASPILLKSKLWVHASVSRLGRTPEQFLSAEQKLAEGILLQAPPTPGLRSRHFSRNGNSRAGLAANTTTADVKIEMPPHAAARKPSAELQELRHKLWILCQLPRHTPRSLVRFEGTGSSMLPYVLRCPAKELVPWFLLGNLAAATHLCDGQPDCVLEVFLHKCRSQALFTLFSPLPNYSAFQEYFADLLVQMGSLLVPTRVLRLGLRVYLRPPSLRYFYDVVQSRRNPIEVKCRDIWWGSVTAAEVAEDSCSAAELTSSSLMLLGQLRTDDTLRREFFTCKASSLRNYHVSSWFESISKMEKLEELLRTVAREVNAYGPPLLSPEAAVALVTSITIQYQAVVAHSPNHTDVNGGTGATCATLSVVDKLLRELGVLFFLLPADKAFGAAAYFKGIYSERYIASGGLSFQSDWSGAEALLVGRSIRQTTKYPTTTTEAFFRVERLGYSASATFSPPCLSLELMEVDLLEAVRCFSVSGMQQKVSADSADLCAQSTETVHHTGLDAAIVAHNLPFGVAAVSKPAGVSTTLHAAYPHLPRFLAKCFPWRGDSTPVLFQHGLVNRIDLGTSGLVLVADTDTSLAVARRASIVDRRVEKTYRALLLYCPSPVSRVSRTECWYLNPAGVITRDVLANGADYSLQIAAHDPSREGGLPVSSLDRRHATTEYKVLRYFAKSGVYYVEIQLRSGRRHQVRQHFAQLCHPLLGDGRYSPRAMSVGMALGIHRPALHAMRITLMPCRSTSSNEVDSYRPSGGVATTRDNYFSSMPPSRWEKTAVECSLPSDMQRALRLLEEREMNTGAM</sequence>
<dbReference type="InterPro" id="IPR006224">
    <property type="entry name" value="PsdUridine_synth_RluA-like_CS"/>
</dbReference>
<keyword evidence="2" id="KW-0456">Lyase</keyword>
<accession>G0U2F1</accession>
<dbReference type="VEuPathDB" id="TriTrypDB:TvY486_0902760"/>
<dbReference type="InterPro" id="IPR050188">
    <property type="entry name" value="RluA_PseudoU_synthase"/>
</dbReference>
<evidence type="ECO:0000259" key="1">
    <source>
        <dbReference type="Pfam" id="PF00849"/>
    </source>
</evidence>
<dbReference type="GO" id="GO:0000455">
    <property type="term" value="P:enzyme-directed rRNA pseudouridine synthesis"/>
    <property type="evidence" value="ECO:0007669"/>
    <property type="project" value="TreeGrafter"/>
</dbReference>
<gene>
    <name evidence="2" type="ORF">TVY486_0902760</name>
</gene>
<dbReference type="CDD" id="cd02869">
    <property type="entry name" value="PseudoU_synth_RluA_like"/>
    <property type="match status" value="1"/>
</dbReference>